<dbReference type="GO" id="GO:0016020">
    <property type="term" value="C:membrane"/>
    <property type="evidence" value="ECO:0007669"/>
    <property type="project" value="UniProtKB-SubCell"/>
</dbReference>
<dbReference type="GO" id="GO:0019706">
    <property type="term" value="F:protein-cysteine S-palmitoyltransferase activity"/>
    <property type="evidence" value="ECO:0007669"/>
    <property type="project" value="UniProtKB-EC"/>
</dbReference>
<reference evidence="10" key="1">
    <citation type="submission" date="2023-03" db="EMBL/GenBank/DDBJ databases">
        <authorList>
            <person name="Steffen K."/>
            <person name="Cardenas P."/>
        </authorList>
    </citation>
    <scope>NUCLEOTIDE SEQUENCE</scope>
</reference>
<keyword evidence="5 7" id="KW-0472">Membrane</keyword>
<evidence type="ECO:0000259" key="9">
    <source>
        <dbReference type="Pfam" id="PF01529"/>
    </source>
</evidence>
<evidence type="ECO:0000256" key="4">
    <source>
        <dbReference type="ARBA" id="ARBA00022989"/>
    </source>
</evidence>
<name>A0AA35XBG8_GEOBA</name>
<evidence type="ECO:0000313" key="10">
    <source>
        <dbReference type="EMBL" id="CAI8051324.1"/>
    </source>
</evidence>
<comment type="caution">
    <text evidence="10">The sequence shown here is derived from an EMBL/GenBank/DDBJ whole genome shotgun (WGS) entry which is preliminary data.</text>
</comment>
<dbReference type="EMBL" id="CASHTH010003920">
    <property type="protein sequence ID" value="CAI8051324.1"/>
    <property type="molecule type" value="Genomic_DNA"/>
</dbReference>
<dbReference type="EC" id="2.3.1.225" evidence="7"/>
<feature type="non-terminal residue" evidence="10">
    <location>
        <position position="351"/>
    </location>
</feature>
<evidence type="ECO:0000256" key="1">
    <source>
        <dbReference type="ARBA" id="ARBA00004141"/>
    </source>
</evidence>
<dbReference type="Pfam" id="PF01529">
    <property type="entry name" value="DHHC"/>
    <property type="match status" value="1"/>
</dbReference>
<organism evidence="10 11">
    <name type="scientific">Geodia barretti</name>
    <name type="common">Barrett's horny sponge</name>
    <dbReference type="NCBI Taxonomy" id="519541"/>
    <lineage>
        <taxon>Eukaryota</taxon>
        <taxon>Metazoa</taxon>
        <taxon>Porifera</taxon>
        <taxon>Demospongiae</taxon>
        <taxon>Heteroscleromorpha</taxon>
        <taxon>Tetractinellida</taxon>
        <taxon>Astrophorina</taxon>
        <taxon>Geodiidae</taxon>
        <taxon>Geodia</taxon>
    </lineage>
</organism>
<dbReference type="AlphaFoldDB" id="A0AA35XBG8"/>
<feature type="domain" description="Palmitoyltransferase DHHC" evidence="9">
    <location>
        <begin position="177"/>
        <end position="307"/>
    </location>
</feature>
<protein>
    <recommendedName>
        <fullName evidence="7">Palmitoyltransferase</fullName>
        <ecNumber evidence="7">2.3.1.225</ecNumber>
    </recommendedName>
</protein>
<evidence type="ECO:0000256" key="2">
    <source>
        <dbReference type="ARBA" id="ARBA00022679"/>
    </source>
</evidence>
<feature type="transmembrane region" description="Helical" evidence="7">
    <location>
        <begin position="223"/>
        <end position="247"/>
    </location>
</feature>
<keyword evidence="2 7" id="KW-0808">Transferase</keyword>
<dbReference type="InterPro" id="IPR039859">
    <property type="entry name" value="PFA4/ZDH16/20/ERF2-like"/>
</dbReference>
<keyword evidence="6 7" id="KW-0012">Acyltransferase</keyword>
<evidence type="ECO:0000313" key="11">
    <source>
        <dbReference type="Proteomes" id="UP001174909"/>
    </source>
</evidence>
<accession>A0AA35XBG8</accession>
<evidence type="ECO:0000256" key="8">
    <source>
        <dbReference type="SAM" id="MobiDB-lite"/>
    </source>
</evidence>
<dbReference type="InterPro" id="IPR001594">
    <property type="entry name" value="Palmitoyltrfase_DHHC"/>
</dbReference>
<evidence type="ECO:0000256" key="5">
    <source>
        <dbReference type="ARBA" id="ARBA00023136"/>
    </source>
</evidence>
<sequence>LSLRVKIPIIARLRTSEPGRLPEAVEPSSDPPALALMTDSSEDEEENEEEQLCGSGDARKIVHYRNDAYAPSGKTRARFMRMAFLKNKSVWFVCDPCGIVCAVMTYLLVLYGQFVMLTVIAPPFPGTWTVLRVLGFSALGGLAVVAHVRSMLTDPGVVARERTSEEEVLERRQKGEDIRYCKRCRSIKPDRAHHCSTCENCIHRMDHHCPWVNNCVGENNQKYFVLFTFYIMVMSVYGLLTVAWFFYTCATQNFEGCDALMPGPLVFVLTLMGVFLGFLFSLFTCIMFCTQIHAICTDETGIESLKKENRHRQKWYDSMSEVFGGPPGLRWLSPFKSPNHTTLHRRMLVNV</sequence>
<gene>
    <name evidence="10" type="ORF">GBAR_LOCUS28108</name>
</gene>
<feature type="transmembrane region" description="Helical" evidence="7">
    <location>
        <begin position="267"/>
        <end position="289"/>
    </location>
</feature>
<feature type="transmembrane region" description="Helical" evidence="7">
    <location>
        <begin position="131"/>
        <end position="152"/>
    </location>
</feature>
<dbReference type="PANTHER" id="PTHR12246">
    <property type="entry name" value="PALMITOYLTRANSFERASE ZDHHC16"/>
    <property type="match status" value="1"/>
</dbReference>
<comment type="catalytic activity">
    <reaction evidence="7">
        <text>L-cysteinyl-[protein] + hexadecanoyl-CoA = S-hexadecanoyl-L-cysteinyl-[protein] + CoA</text>
        <dbReference type="Rhea" id="RHEA:36683"/>
        <dbReference type="Rhea" id="RHEA-COMP:10131"/>
        <dbReference type="Rhea" id="RHEA-COMP:11032"/>
        <dbReference type="ChEBI" id="CHEBI:29950"/>
        <dbReference type="ChEBI" id="CHEBI:57287"/>
        <dbReference type="ChEBI" id="CHEBI:57379"/>
        <dbReference type="ChEBI" id="CHEBI:74151"/>
        <dbReference type="EC" id="2.3.1.225"/>
    </reaction>
</comment>
<feature type="transmembrane region" description="Helical" evidence="7">
    <location>
        <begin position="90"/>
        <end position="111"/>
    </location>
</feature>
<dbReference type="PROSITE" id="PS50216">
    <property type="entry name" value="DHHC"/>
    <property type="match status" value="1"/>
</dbReference>
<evidence type="ECO:0000256" key="3">
    <source>
        <dbReference type="ARBA" id="ARBA00022692"/>
    </source>
</evidence>
<keyword evidence="11" id="KW-1185">Reference proteome</keyword>
<keyword evidence="3 7" id="KW-0812">Transmembrane</keyword>
<comment type="domain">
    <text evidence="7">The DHHC domain is required for palmitoyltransferase activity.</text>
</comment>
<evidence type="ECO:0000256" key="7">
    <source>
        <dbReference type="RuleBase" id="RU079119"/>
    </source>
</evidence>
<comment type="subcellular location">
    <subcellularLocation>
        <location evidence="1">Membrane</location>
        <topology evidence="1">Multi-pass membrane protein</topology>
    </subcellularLocation>
</comment>
<keyword evidence="4 7" id="KW-1133">Transmembrane helix</keyword>
<feature type="region of interest" description="Disordered" evidence="8">
    <location>
        <begin position="18"/>
        <end position="47"/>
    </location>
</feature>
<comment type="similarity">
    <text evidence="7">Belongs to the DHHC palmitoyltransferase family.</text>
</comment>
<dbReference type="Proteomes" id="UP001174909">
    <property type="component" value="Unassembled WGS sequence"/>
</dbReference>
<proteinExistence type="inferred from homology"/>
<evidence type="ECO:0000256" key="6">
    <source>
        <dbReference type="ARBA" id="ARBA00023315"/>
    </source>
</evidence>